<dbReference type="Proteomes" id="UP001595752">
    <property type="component" value="Unassembled WGS sequence"/>
</dbReference>
<organism evidence="1 2">
    <name type="scientific">Bacillus songklensis</name>
    <dbReference type="NCBI Taxonomy" id="1069116"/>
    <lineage>
        <taxon>Bacteria</taxon>
        <taxon>Bacillati</taxon>
        <taxon>Bacillota</taxon>
        <taxon>Bacilli</taxon>
        <taxon>Bacillales</taxon>
        <taxon>Bacillaceae</taxon>
        <taxon>Bacillus</taxon>
    </lineage>
</organism>
<protein>
    <recommendedName>
        <fullName evidence="3">Spore coat protein Z</fullName>
    </recommendedName>
</protein>
<reference evidence="2" key="1">
    <citation type="journal article" date="2019" name="Int. J. Syst. Evol. Microbiol.">
        <title>The Global Catalogue of Microorganisms (GCM) 10K type strain sequencing project: providing services to taxonomists for standard genome sequencing and annotation.</title>
        <authorList>
            <consortium name="The Broad Institute Genomics Platform"/>
            <consortium name="The Broad Institute Genome Sequencing Center for Infectious Disease"/>
            <person name="Wu L."/>
            <person name="Ma J."/>
        </authorList>
    </citation>
    <scope>NUCLEOTIDE SEQUENCE [LARGE SCALE GENOMIC DNA]</scope>
    <source>
        <strain evidence="2">CCUG 61889</strain>
    </source>
</reference>
<comment type="caution">
    <text evidence="1">The sequence shown here is derived from an EMBL/GenBank/DDBJ whole genome shotgun (WGS) entry which is preliminary data.</text>
</comment>
<dbReference type="EMBL" id="JBHRZT010000053">
    <property type="protein sequence ID" value="MFC3884698.1"/>
    <property type="molecule type" value="Genomic_DNA"/>
</dbReference>
<gene>
    <name evidence="1" type="ORF">ACFOU2_14815</name>
</gene>
<keyword evidence="2" id="KW-1185">Reference proteome</keyword>
<name>A0ABV8B312_9BACI</name>
<dbReference type="RefSeq" id="WP_377916424.1">
    <property type="nucleotide sequence ID" value="NZ_JBHRZT010000053.1"/>
</dbReference>
<evidence type="ECO:0000313" key="2">
    <source>
        <dbReference type="Proteomes" id="UP001595752"/>
    </source>
</evidence>
<evidence type="ECO:0008006" key="3">
    <source>
        <dbReference type="Google" id="ProtNLM"/>
    </source>
</evidence>
<proteinExistence type="predicted"/>
<accession>A0ABV8B312</accession>
<sequence length="169" mass="18540">MGYRQDDNCGCEGTMAEEGVEIIQPAPVRVQVPCCIPFSEDHSFETCQDAFDFTYGVSGPETEIRLNCQVRVFKARVALTNVCPGRRINLAVIAGINRPGLPFIGMKGATFTVPGNVGDPCIPTLFIDEFCFVVPEDICQEEAITVKILAHYSDFVRENLVSQTSGFPI</sequence>
<evidence type="ECO:0000313" key="1">
    <source>
        <dbReference type="EMBL" id="MFC3884698.1"/>
    </source>
</evidence>